<feature type="site" description="Raises pKa of active site His" evidence="4">
    <location>
        <position position="138"/>
    </location>
</feature>
<dbReference type="CDD" id="cd08645">
    <property type="entry name" value="FMT_core_GART"/>
    <property type="match status" value="1"/>
</dbReference>
<protein>
    <recommendedName>
        <fullName evidence="4">Phosphoribosylglycinamide formyltransferase</fullName>
        <ecNumber evidence="4">2.1.2.2</ecNumber>
    </recommendedName>
    <alternativeName>
        <fullName evidence="4">5'-phosphoribosylglycinamide transformylase</fullName>
    </alternativeName>
    <alternativeName>
        <fullName evidence="4">GAR transformylase</fullName>
        <shortName evidence="4">GART</shortName>
    </alternativeName>
</protein>
<dbReference type="KEGG" id="sapp:SAC06_04570"/>
<gene>
    <name evidence="4 6" type="primary">purN</name>
    <name evidence="6" type="ORF">SAC06_04570</name>
</gene>
<dbReference type="GO" id="GO:0004644">
    <property type="term" value="F:phosphoribosylglycinamide formyltransferase activity"/>
    <property type="evidence" value="ECO:0007669"/>
    <property type="project" value="UniProtKB-UniRule"/>
</dbReference>
<keyword evidence="3 4" id="KW-0658">Purine biosynthesis</keyword>
<feature type="binding site" evidence="4">
    <location>
        <position position="58"/>
    </location>
    <ligand>
        <name>(6R)-10-formyltetrahydrofolate</name>
        <dbReference type="ChEBI" id="CHEBI:195366"/>
    </ligand>
</feature>
<feature type="domain" description="Formyl transferase N-terminal" evidence="5">
    <location>
        <begin position="4"/>
        <end position="175"/>
    </location>
</feature>
<dbReference type="Pfam" id="PF00551">
    <property type="entry name" value="Formyl_trans_N"/>
    <property type="match status" value="1"/>
</dbReference>
<feature type="active site" description="Proton donor" evidence="4">
    <location>
        <position position="102"/>
    </location>
</feature>
<organism evidence="6">
    <name type="scientific">Scrofimicrobium appendicitidis</name>
    <dbReference type="NCBI Taxonomy" id="3079930"/>
    <lineage>
        <taxon>Bacteria</taxon>
        <taxon>Bacillati</taxon>
        <taxon>Actinomycetota</taxon>
        <taxon>Actinomycetes</taxon>
        <taxon>Actinomycetales</taxon>
        <taxon>Actinomycetaceae</taxon>
        <taxon>Scrofimicrobium</taxon>
    </lineage>
</organism>
<evidence type="ECO:0000256" key="3">
    <source>
        <dbReference type="ARBA" id="ARBA00022755"/>
    </source>
</evidence>
<dbReference type="EMBL" id="CP138335">
    <property type="protein sequence ID" value="XBW08834.1"/>
    <property type="molecule type" value="Genomic_DNA"/>
</dbReference>
<feature type="binding site" evidence="4">
    <location>
        <begin position="83"/>
        <end position="86"/>
    </location>
    <ligand>
        <name>(6R)-10-formyltetrahydrofolate</name>
        <dbReference type="ChEBI" id="CHEBI:195366"/>
    </ligand>
</feature>
<dbReference type="RefSeq" id="WP_350259034.1">
    <property type="nucleotide sequence ID" value="NZ_CP138335.1"/>
</dbReference>
<keyword evidence="2 4" id="KW-0808">Transferase</keyword>
<comment type="similarity">
    <text evidence="4">Belongs to the GART family.</text>
</comment>
<sequence length="181" mass="19220">MSSLAVFASGTGSNFVALADALDVSVLVCDRPEAAVIARAGERGIPVVSVSPRFFPDKAAYEAALLRCLEHYRIDFVALAGYMRLVGPTLLGAYGGRIVNIHPSLLPAFPGAHAISEAHAARVSETGVTIHFIDEGIDTGPVIAQQAIAIDPAWTLDQLEEQIHRVEHKLYPQVLAGLVGN</sequence>
<accession>A0AAU7V8Q6</accession>
<dbReference type="PANTHER" id="PTHR43369">
    <property type="entry name" value="PHOSPHORIBOSYLGLYCINAMIDE FORMYLTRANSFERASE"/>
    <property type="match status" value="1"/>
</dbReference>
<evidence type="ECO:0000256" key="4">
    <source>
        <dbReference type="HAMAP-Rule" id="MF_01930"/>
    </source>
</evidence>
<evidence type="ECO:0000259" key="5">
    <source>
        <dbReference type="Pfam" id="PF00551"/>
    </source>
</evidence>
<dbReference type="PANTHER" id="PTHR43369:SF2">
    <property type="entry name" value="PHOSPHORIBOSYLGLYCINAMIDE FORMYLTRANSFERASE"/>
    <property type="match status" value="1"/>
</dbReference>
<dbReference type="EC" id="2.1.2.2" evidence="4"/>
<name>A0AAU7V8Q6_9ACTO</name>
<evidence type="ECO:0000256" key="2">
    <source>
        <dbReference type="ARBA" id="ARBA00022679"/>
    </source>
</evidence>
<dbReference type="AlphaFoldDB" id="A0AAU7V8Q6"/>
<evidence type="ECO:0000313" key="6">
    <source>
        <dbReference type="EMBL" id="XBW08834.1"/>
    </source>
</evidence>
<dbReference type="InterPro" id="IPR002376">
    <property type="entry name" value="Formyl_transf_N"/>
</dbReference>
<proteinExistence type="inferred from homology"/>
<comment type="function">
    <text evidence="4">Catalyzes the transfer of a formyl group from 10-formyltetrahydrofolate to 5-phospho-ribosyl-glycinamide (GAR), producing 5-phospho-ribosyl-N-formylglycinamide (FGAR) and tetrahydrofolate.</text>
</comment>
<reference evidence="6" key="1">
    <citation type="submission" date="2023-11" db="EMBL/GenBank/DDBJ databases">
        <title>Scrofimicrobium hongkongense sp. nov., isolated from a patient with peritonitis.</title>
        <authorList>
            <person name="Lao H.Y."/>
            <person name="Wong A.Y.P."/>
            <person name="Ng T.L."/>
            <person name="Wong R.Y.L."/>
            <person name="Yau M.C.Y."/>
            <person name="Lam J.Y.W."/>
            <person name="Siu G.K.H."/>
        </authorList>
    </citation>
    <scope>NUCLEOTIDE SEQUENCE</scope>
    <source>
        <strain evidence="6">R131</strain>
    </source>
</reference>
<feature type="binding site" evidence="4">
    <location>
        <begin position="12"/>
        <end position="14"/>
    </location>
    <ligand>
        <name>N(1)-(5-phospho-beta-D-ribosyl)glycinamide</name>
        <dbReference type="ChEBI" id="CHEBI:143788"/>
    </ligand>
</feature>
<comment type="catalytic activity">
    <reaction evidence="4">
        <text>N(1)-(5-phospho-beta-D-ribosyl)glycinamide + (6R)-10-formyltetrahydrofolate = N(2)-formyl-N(1)-(5-phospho-beta-D-ribosyl)glycinamide + (6S)-5,6,7,8-tetrahydrofolate + H(+)</text>
        <dbReference type="Rhea" id="RHEA:15053"/>
        <dbReference type="ChEBI" id="CHEBI:15378"/>
        <dbReference type="ChEBI" id="CHEBI:57453"/>
        <dbReference type="ChEBI" id="CHEBI:143788"/>
        <dbReference type="ChEBI" id="CHEBI:147286"/>
        <dbReference type="ChEBI" id="CHEBI:195366"/>
        <dbReference type="EC" id="2.1.2.2"/>
    </reaction>
</comment>
<feature type="binding site" evidence="4">
    <location>
        <position position="100"/>
    </location>
    <ligand>
        <name>(6R)-10-formyltetrahydrofolate</name>
        <dbReference type="ChEBI" id="CHEBI:195366"/>
    </ligand>
</feature>
<dbReference type="HAMAP" id="MF_01930">
    <property type="entry name" value="PurN"/>
    <property type="match status" value="1"/>
</dbReference>
<dbReference type="NCBIfam" id="TIGR00639">
    <property type="entry name" value="PurN"/>
    <property type="match status" value="1"/>
</dbReference>
<dbReference type="GO" id="GO:0005829">
    <property type="term" value="C:cytosol"/>
    <property type="evidence" value="ECO:0007669"/>
    <property type="project" value="TreeGrafter"/>
</dbReference>
<comment type="pathway">
    <text evidence="1 4">Purine metabolism; IMP biosynthesis via de novo pathway; N(2)-formyl-N(1)-(5-phospho-D-ribosyl)glycinamide from N(1)-(5-phospho-D-ribosyl)glycinamide (10-formyl THF route): step 1/1.</text>
</comment>
<dbReference type="InterPro" id="IPR004607">
    <property type="entry name" value="GART"/>
</dbReference>
<dbReference type="SUPFAM" id="SSF53328">
    <property type="entry name" value="Formyltransferase"/>
    <property type="match status" value="1"/>
</dbReference>
<dbReference type="Gene3D" id="3.40.50.170">
    <property type="entry name" value="Formyl transferase, N-terminal domain"/>
    <property type="match status" value="1"/>
</dbReference>
<dbReference type="InterPro" id="IPR036477">
    <property type="entry name" value="Formyl_transf_N_sf"/>
</dbReference>
<dbReference type="GO" id="GO:0006189">
    <property type="term" value="P:'de novo' IMP biosynthetic process"/>
    <property type="evidence" value="ECO:0007669"/>
    <property type="project" value="UniProtKB-UniRule"/>
</dbReference>
<evidence type="ECO:0000256" key="1">
    <source>
        <dbReference type="ARBA" id="ARBA00005054"/>
    </source>
</evidence>